<proteinExistence type="predicted"/>
<protein>
    <recommendedName>
        <fullName evidence="3">histidine kinase</fullName>
        <ecNumber evidence="3">2.7.13.3</ecNumber>
    </recommendedName>
</protein>
<comment type="caution">
    <text evidence="15">The sequence shown here is derived from an EMBL/GenBank/DDBJ whole genome shotgun (WGS) entry which is preliminary data.</text>
</comment>
<evidence type="ECO:0000256" key="5">
    <source>
        <dbReference type="ARBA" id="ARBA00022679"/>
    </source>
</evidence>
<dbReference type="GO" id="GO:0005524">
    <property type="term" value="F:ATP binding"/>
    <property type="evidence" value="ECO:0007669"/>
    <property type="project" value="UniProtKB-KW"/>
</dbReference>
<dbReference type="EC" id="2.7.13.3" evidence="3"/>
<dbReference type="EMBL" id="JACIFZ010000002">
    <property type="protein sequence ID" value="MBB4221977.1"/>
    <property type="molecule type" value="Genomic_DNA"/>
</dbReference>
<evidence type="ECO:0000256" key="12">
    <source>
        <dbReference type="ARBA" id="ARBA00023136"/>
    </source>
</evidence>
<dbReference type="InterPro" id="IPR036890">
    <property type="entry name" value="HATPase_C_sf"/>
</dbReference>
<organism evidence="15 16">
    <name type="scientific">Variovorax guangxiensis</name>
    <dbReference type="NCBI Taxonomy" id="1775474"/>
    <lineage>
        <taxon>Bacteria</taxon>
        <taxon>Pseudomonadati</taxon>
        <taxon>Pseudomonadota</taxon>
        <taxon>Betaproteobacteria</taxon>
        <taxon>Burkholderiales</taxon>
        <taxon>Comamonadaceae</taxon>
        <taxon>Variovorax</taxon>
    </lineage>
</organism>
<feature type="transmembrane region" description="Helical" evidence="13">
    <location>
        <begin position="147"/>
        <end position="170"/>
    </location>
</feature>
<dbReference type="Proteomes" id="UP000524450">
    <property type="component" value="Unassembled WGS sequence"/>
</dbReference>
<evidence type="ECO:0000256" key="13">
    <source>
        <dbReference type="SAM" id="Phobius"/>
    </source>
</evidence>
<evidence type="ECO:0000259" key="14">
    <source>
        <dbReference type="PROSITE" id="PS50109"/>
    </source>
</evidence>
<sequence>MRRLLGSLTGSLRARLLWFLLAAIVLAAGAQALVAYRTVLAEADDIFDYHMQQMALSLRAGLPPSAAVGGLGAAEQNFDFVVQVWTADGTRIFESAEQAALPQLAVLGFADVNARGTTYRVFSMQTRSLVIQVAQDMAARRHMAGTLALRTIAPVALMAPLLMLVVWWVVSQSLAPVARVRKQVASRQADDLSPVSEENLPEEVRPLVQELNLLFDRVRHAFDAQKHFVADAAHELRSPLAALKLQVQGLQRAPDDASRELAVSRLVAGIDRATRLVEQMLALARHEASMAAGAKPEPVDLAEVARLAVSDAVAAAQARGIDIGIAHADEAVVHGQSEALRMLLRNLLENAIKYTPVEGRVDIGIARKGDTAELTVDDSGPGLPPEERERVLDRFYRSGESQAPGSGLGLAIVKSIADLHGATVALDQSPTLGGLRVRVVFAPSPSGRGLG</sequence>
<dbReference type="SMART" id="SM00388">
    <property type="entry name" value="HisKA"/>
    <property type="match status" value="1"/>
</dbReference>
<dbReference type="InterPro" id="IPR003661">
    <property type="entry name" value="HisK_dim/P_dom"/>
</dbReference>
<dbReference type="InterPro" id="IPR004358">
    <property type="entry name" value="Sig_transdc_His_kin-like_C"/>
</dbReference>
<evidence type="ECO:0000256" key="9">
    <source>
        <dbReference type="ARBA" id="ARBA00022840"/>
    </source>
</evidence>
<keyword evidence="8 15" id="KW-0418">Kinase</keyword>
<keyword evidence="11" id="KW-0902">Two-component regulatory system</keyword>
<evidence type="ECO:0000313" key="16">
    <source>
        <dbReference type="Proteomes" id="UP000524450"/>
    </source>
</evidence>
<evidence type="ECO:0000256" key="3">
    <source>
        <dbReference type="ARBA" id="ARBA00012438"/>
    </source>
</evidence>
<evidence type="ECO:0000256" key="6">
    <source>
        <dbReference type="ARBA" id="ARBA00022692"/>
    </source>
</evidence>
<evidence type="ECO:0000256" key="10">
    <source>
        <dbReference type="ARBA" id="ARBA00022989"/>
    </source>
</evidence>
<dbReference type="PANTHER" id="PTHR45436:SF14">
    <property type="entry name" value="SENSOR PROTEIN QSEC"/>
    <property type="match status" value="1"/>
</dbReference>
<dbReference type="GO" id="GO:0005886">
    <property type="term" value="C:plasma membrane"/>
    <property type="evidence" value="ECO:0007669"/>
    <property type="project" value="TreeGrafter"/>
</dbReference>
<evidence type="ECO:0000256" key="4">
    <source>
        <dbReference type="ARBA" id="ARBA00022553"/>
    </source>
</evidence>
<evidence type="ECO:0000256" key="8">
    <source>
        <dbReference type="ARBA" id="ARBA00022777"/>
    </source>
</evidence>
<dbReference type="RefSeq" id="WP_260319279.1">
    <property type="nucleotide sequence ID" value="NZ_JACIFZ010000002.1"/>
</dbReference>
<dbReference type="SUPFAM" id="SSF55874">
    <property type="entry name" value="ATPase domain of HSP90 chaperone/DNA topoisomerase II/histidine kinase"/>
    <property type="match status" value="1"/>
</dbReference>
<keyword evidence="12 13" id="KW-0472">Membrane</keyword>
<dbReference type="Gene3D" id="3.30.565.10">
    <property type="entry name" value="Histidine kinase-like ATPase, C-terminal domain"/>
    <property type="match status" value="1"/>
</dbReference>
<keyword evidence="9" id="KW-0067">ATP-binding</keyword>
<keyword evidence="7" id="KW-0547">Nucleotide-binding</keyword>
<comment type="catalytic activity">
    <reaction evidence="1">
        <text>ATP + protein L-histidine = ADP + protein N-phospho-L-histidine.</text>
        <dbReference type="EC" id="2.7.13.3"/>
    </reaction>
</comment>
<keyword evidence="6 13" id="KW-0812">Transmembrane</keyword>
<dbReference type="CDD" id="cd00082">
    <property type="entry name" value="HisKA"/>
    <property type="match status" value="1"/>
</dbReference>
<dbReference type="PANTHER" id="PTHR45436">
    <property type="entry name" value="SENSOR HISTIDINE KINASE YKOH"/>
    <property type="match status" value="1"/>
</dbReference>
<dbReference type="PRINTS" id="PR00344">
    <property type="entry name" value="BCTRLSENSOR"/>
</dbReference>
<dbReference type="Pfam" id="PF00512">
    <property type="entry name" value="HisKA"/>
    <property type="match status" value="1"/>
</dbReference>
<dbReference type="AlphaFoldDB" id="A0A840FS79"/>
<keyword evidence="5 15" id="KW-0808">Transferase</keyword>
<evidence type="ECO:0000256" key="1">
    <source>
        <dbReference type="ARBA" id="ARBA00000085"/>
    </source>
</evidence>
<dbReference type="InterPro" id="IPR005467">
    <property type="entry name" value="His_kinase_dom"/>
</dbReference>
<dbReference type="SUPFAM" id="SSF47384">
    <property type="entry name" value="Homodimeric domain of signal transducing histidine kinase"/>
    <property type="match status" value="1"/>
</dbReference>
<keyword evidence="4" id="KW-0597">Phosphoprotein</keyword>
<name>A0A840FS79_9BURK</name>
<dbReference type="InterPro" id="IPR036097">
    <property type="entry name" value="HisK_dim/P_sf"/>
</dbReference>
<gene>
    <name evidence="15" type="ORF">GGD71_002737</name>
</gene>
<reference evidence="15 16" key="1">
    <citation type="submission" date="2020-08" db="EMBL/GenBank/DDBJ databases">
        <title>Genomic Encyclopedia of Type Strains, Phase IV (KMG-V): Genome sequencing to study the core and pangenomes of soil and plant-associated prokaryotes.</title>
        <authorList>
            <person name="Whitman W."/>
        </authorList>
    </citation>
    <scope>NUCLEOTIDE SEQUENCE [LARGE SCALE GENOMIC DNA]</scope>
    <source>
        <strain evidence="15 16">34/80</strain>
    </source>
</reference>
<evidence type="ECO:0000313" key="15">
    <source>
        <dbReference type="EMBL" id="MBB4221977.1"/>
    </source>
</evidence>
<dbReference type="Pfam" id="PF08521">
    <property type="entry name" value="2CSK_N"/>
    <property type="match status" value="1"/>
</dbReference>
<comment type="subcellular location">
    <subcellularLocation>
        <location evidence="2">Membrane</location>
        <topology evidence="2">Multi-pass membrane protein</topology>
    </subcellularLocation>
</comment>
<dbReference type="InterPro" id="IPR003594">
    <property type="entry name" value="HATPase_dom"/>
</dbReference>
<dbReference type="Gene3D" id="1.10.287.130">
    <property type="match status" value="1"/>
</dbReference>
<dbReference type="InterPro" id="IPR050428">
    <property type="entry name" value="TCS_sensor_his_kinase"/>
</dbReference>
<evidence type="ECO:0000256" key="2">
    <source>
        <dbReference type="ARBA" id="ARBA00004141"/>
    </source>
</evidence>
<keyword evidence="10 13" id="KW-1133">Transmembrane helix</keyword>
<dbReference type="InterPro" id="IPR013727">
    <property type="entry name" value="2CSK_N"/>
</dbReference>
<dbReference type="CDD" id="cd00075">
    <property type="entry name" value="HATPase"/>
    <property type="match status" value="1"/>
</dbReference>
<dbReference type="SMART" id="SM00387">
    <property type="entry name" value="HATPase_c"/>
    <property type="match status" value="1"/>
</dbReference>
<feature type="domain" description="Histidine kinase" evidence="14">
    <location>
        <begin position="231"/>
        <end position="445"/>
    </location>
</feature>
<dbReference type="GO" id="GO:0000155">
    <property type="term" value="F:phosphorelay sensor kinase activity"/>
    <property type="evidence" value="ECO:0007669"/>
    <property type="project" value="InterPro"/>
</dbReference>
<evidence type="ECO:0000256" key="11">
    <source>
        <dbReference type="ARBA" id="ARBA00023012"/>
    </source>
</evidence>
<accession>A0A840FS79</accession>
<dbReference type="Pfam" id="PF02518">
    <property type="entry name" value="HATPase_c"/>
    <property type="match status" value="1"/>
</dbReference>
<dbReference type="PROSITE" id="PS50109">
    <property type="entry name" value="HIS_KIN"/>
    <property type="match status" value="1"/>
</dbReference>
<evidence type="ECO:0000256" key="7">
    <source>
        <dbReference type="ARBA" id="ARBA00022741"/>
    </source>
</evidence>